<dbReference type="PANTHER" id="PTHR38733:SF1">
    <property type="entry name" value="TYPE IV METHYL-DIRECTED RESTRICTION ENZYME ECOKMCRBC"/>
    <property type="match status" value="1"/>
</dbReference>
<dbReference type="PANTHER" id="PTHR38733">
    <property type="entry name" value="PROTEIN MCRC"/>
    <property type="match status" value="1"/>
</dbReference>
<reference evidence="1 2" key="1">
    <citation type="submission" date="2019-11" db="EMBL/GenBank/DDBJ databases">
        <title>Comparative genomics of hydrocarbon-degrading Desulfosarcina strains.</title>
        <authorList>
            <person name="Watanabe M."/>
            <person name="Kojima H."/>
            <person name="Fukui M."/>
        </authorList>
    </citation>
    <scope>NUCLEOTIDE SEQUENCE [LARGE SCALE GENOMIC DNA]</scope>
    <source>
        <strain evidence="1 2">PL12</strain>
    </source>
</reference>
<dbReference type="KEGG" id="dalk:DSCA_08380"/>
<gene>
    <name evidence="1" type="ORF">DSCA_08380</name>
</gene>
<evidence type="ECO:0000313" key="2">
    <source>
        <dbReference type="Proteomes" id="UP000427906"/>
    </source>
</evidence>
<name>A0A5K7YCP4_9BACT</name>
<dbReference type="Pfam" id="PF10117">
    <property type="entry name" value="McrBC"/>
    <property type="match status" value="1"/>
</dbReference>
<organism evidence="1 2">
    <name type="scientific">Desulfosarcina alkanivorans</name>
    <dbReference type="NCBI Taxonomy" id="571177"/>
    <lineage>
        <taxon>Bacteria</taxon>
        <taxon>Pseudomonadati</taxon>
        <taxon>Thermodesulfobacteriota</taxon>
        <taxon>Desulfobacteria</taxon>
        <taxon>Desulfobacterales</taxon>
        <taxon>Desulfosarcinaceae</taxon>
        <taxon>Desulfosarcina</taxon>
    </lineage>
</organism>
<dbReference type="GO" id="GO:0009307">
    <property type="term" value="P:DNA restriction-modification system"/>
    <property type="evidence" value="ECO:0007669"/>
    <property type="project" value="InterPro"/>
</dbReference>
<dbReference type="REBASE" id="363238">
    <property type="entry name" value="DalFL12McrBCP"/>
</dbReference>
<dbReference type="PIRSF" id="PIRSF003109">
    <property type="entry name" value="McrC"/>
    <property type="match status" value="1"/>
</dbReference>
<dbReference type="InterPro" id="IPR014407">
    <property type="entry name" value="McrC_bac"/>
</dbReference>
<accession>A0A5K7YCP4</accession>
<proteinExistence type="predicted"/>
<keyword evidence="2" id="KW-1185">Reference proteome</keyword>
<evidence type="ECO:0000313" key="1">
    <source>
        <dbReference type="EMBL" id="BBO66908.1"/>
    </source>
</evidence>
<dbReference type="AlphaFoldDB" id="A0A5K7YCP4"/>
<sequence>MCYAWDRLEERDLVDVSSEDASSLLNLFSRVLTGGSLYLLHRGLDRGYLAIEEDLAGIRGKIDFSTTMKRQLIRNAKLNCQFDELSHDVVHNRILKTTVARLASSSDVDKTYRSDLADIHRRMSNIKETHLRADLFARVQLHRNNALYGFLMNVCEMVYNYYLASQREGDASFRDFFRDEDKMAIVFENFVCNFLRTELQGKYPGYRVKGAEYIDWDAQAMGSKAAALLPKMKTDISMVTPNGYLIIDTKYYRNAFTGQFNDKLHSSNLYQLFSYLRNTAAKGPEYENCGGMLLYPTVQKELCLRYEIQGHRVAVNTIDLSMDWRKIHDSLIGMVLAFGDFDCEAA</sequence>
<dbReference type="InterPro" id="IPR019292">
    <property type="entry name" value="McrC"/>
</dbReference>
<protein>
    <submittedName>
        <fullName evidence="1">5-methylcytosine-specific restriction system specificity protein McrC</fullName>
    </submittedName>
</protein>
<dbReference type="Proteomes" id="UP000427906">
    <property type="component" value="Chromosome"/>
</dbReference>
<dbReference type="EMBL" id="AP021874">
    <property type="protein sequence ID" value="BBO66908.1"/>
    <property type="molecule type" value="Genomic_DNA"/>
</dbReference>